<accession>A0A6N2UMA2</accession>
<keyword evidence="1" id="KW-0812">Transmembrane</keyword>
<evidence type="ECO:0000313" key="2">
    <source>
        <dbReference type="EMBL" id="VYT18437.1"/>
    </source>
</evidence>
<keyword evidence="1" id="KW-0472">Membrane</keyword>
<organism evidence="2">
    <name type="scientific">Bifidobacterium dentium</name>
    <dbReference type="NCBI Taxonomy" id="1689"/>
    <lineage>
        <taxon>Bacteria</taxon>
        <taxon>Bacillati</taxon>
        <taxon>Actinomycetota</taxon>
        <taxon>Actinomycetes</taxon>
        <taxon>Bifidobacteriales</taxon>
        <taxon>Bifidobacteriaceae</taxon>
        <taxon>Bifidobacterium</taxon>
    </lineage>
</organism>
<dbReference type="AlphaFoldDB" id="A0A6N2UMA2"/>
<sequence length="116" mass="11964">MLSEILAAKITATITAAEATAYGMVLADLQNPKACLPPGFSGPVATALGWVKALGLVVAIVALIRIGVHVLRQQGDGVPDRDDTFDKLINWVVGIFIVSGALAFMSALGLSVAESC</sequence>
<evidence type="ECO:0008006" key="3">
    <source>
        <dbReference type="Google" id="ProtNLM"/>
    </source>
</evidence>
<name>A0A6N2UMA2_9BIFI</name>
<protein>
    <recommendedName>
        <fullName evidence="3">TrbC/VIRB2 family protein</fullName>
    </recommendedName>
</protein>
<gene>
    <name evidence="2" type="ORF">BDLFYP24_00439</name>
</gene>
<proteinExistence type="predicted"/>
<feature type="transmembrane region" description="Helical" evidence="1">
    <location>
        <begin position="88"/>
        <end position="113"/>
    </location>
</feature>
<feature type="transmembrane region" description="Helical" evidence="1">
    <location>
        <begin position="47"/>
        <end position="68"/>
    </location>
</feature>
<evidence type="ECO:0000256" key="1">
    <source>
        <dbReference type="SAM" id="Phobius"/>
    </source>
</evidence>
<keyword evidence="1" id="KW-1133">Transmembrane helix</keyword>
<dbReference type="EMBL" id="CACRSP010000014">
    <property type="protein sequence ID" value="VYT18437.1"/>
    <property type="molecule type" value="Genomic_DNA"/>
</dbReference>
<reference evidence="2" key="1">
    <citation type="submission" date="2019-11" db="EMBL/GenBank/DDBJ databases">
        <authorList>
            <person name="Feng L."/>
        </authorList>
    </citation>
    <scope>NUCLEOTIDE SEQUENCE</scope>
    <source>
        <strain evidence="2">BdentiumLFYP24</strain>
    </source>
</reference>